<keyword evidence="3" id="KW-1185">Reference proteome</keyword>
<comment type="caution">
    <text evidence="2">The sequence shown here is derived from an EMBL/GenBank/DDBJ whole genome shotgun (WGS) entry which is preliminary data.</text>
</comment>
<reference evidence="2 3" key="1">
    <citation type="submission" date="2020-04" db="EMBL/GenBank/DDBJ databases">
        <title>Perkinsus olseni comparative genomics.</title>
        <authorList>
            <person name="Bogema D.R."/>
        </authorList>
    </citation>
    <scope>NUCLEOTIDE SEQUENCE [LARGE SCALE GENOMIC DNA]</scope>
    <source>
        <strain evidence="2 3">ATCC PRA-207</strain>
    </source>
</reference>
<accession>A0A7J6PI64</accession>
<protein>
    <submittedName>
        <fullName evidence="2">Uncharacterized protein</fullName>
    </submittedName>
</protein>
<dbReference type="EMBL" id="JABANO010039146">
    <property type="protein sequence ID" value="KAF4695436.1"/>
    <property type="molecule type" value="Genomic_DNA"/>
</dbReference>
<evidence type="ECO:0000256" key="1">
    <source>
        <dbReference type="SAM" id="MobiDB-lite"/>
    </source>
</evidence>
<name>A0A7J6PI64_PEROL</name>
<organism evidence="2 3">
    <name type="scientific">Perkinsus olseni</name>
    <name type="common">Perkinsus atlanticus</name>
    <dbReference type="NCBI Taxonomy" id="32597"/>
    <lineage>
        <taxon>Eukaryota</taxon>
        <taxon>Sar</taxon>
        <taxon>Alveolata</taxon>
        <taxon>Perkinsozoa</taxon>
        <taxon>Perkinsea</taxon>
        <taxon>Perkinsida</taxon>
        <taxon>Perkinsidae</taxon>
        <taxon>Perkinsus</taxon>
    </lineage>
</organism>
<evidence type="ECO:0000313" key="2">
    <source>
        <dbReference type="EMBL" id="KAF4695436.1"/>
    </source>
</evidence>
<dbReference type="AlphaFoldDB" id="A0A7J6PI64"/>
<proteinExistence type="predicted"/>
<sequence>MFRPKVVRVTTLVRTVLETTSSGDGSLTKLANIGVSLVHSGQTQMKQVLIASIVSIITTASEPPRRSGPPRLNFGTYAANVSSSANTSFGGIELNARRGPRGGTVIDITFEEKSGQRFTFNEIPLRRIPVGWSGASWQLQEECYILKDATHGDLSTSEWFRMVMENHPMHRLVTASNFPICPAGSDSVVLKFLAKRGVYFDVRLPLTVPEDGFGKIKPGRYLMLKNGSNRFENLVDMEVDIAEEALGKQTADLIFSHKNGEKFIINHLNLTRGHRSSRLASGLGKDIEDRCFGLDRGGRILGSKIEKFKCISKAFGGDLQTLRGRNAAICVIDDYSIIFTFPDTRTGPIRIGEVNLLLDFGNLHMLGDTVIRKGKRGGEDYDDELPPPESKSSRLG</sequence>
<evidence type="ECO:0000313" key="3">
    <source>
        <dbReference type="Proteomes" id="UP000553632"/>
    </source>
</evidence>
<gene>
    <name evidence="2" type="ORF">FOZ63_019235</name>
</gene>
<dbReference type="Proteomes" id="UP000553632">
    <property type="component" value="Unassembled WGS sequence"/>
</dbReference>
<feature type="region of interest" description="Disordered" evidence="1">
    <location>
        <begin position="375"/>
        <end position="396"/>
    </location>
</feature>